<dbReference type="EMBL" id="AMFJ01036138">
    <property type="protein sequence ID" value="EKD25014.1"/>
    <property type="molecule type" value="Genomic_DNA"/>
</dbReference>
<evidence type="ECO:0000256" key="1">
    <source>
        <dbReference type="SAM" id="Phobius"/>
    </source>
</evidence>
<dbReference type="AlphaFoldDB" id="K1YI26"/>
<keyword evidence="1" id="KW-0472">Membrane</keyword>
<accession>K1YI26</accession>
<feature type="transmembrane region" description="Helical" evidence="1">
    <location>
        <begin position="6"/>
        <end position="25"/>
    </location>
</feature>
<sequence>MKKILWTTLFWLVVVFWFGIYVKFFDANIAGNISTWLGTTTVTTSGEIVPTTGTQNEVIDSINTIKTTLTDMQTKLDTLVGGMIPTVTPTPTPVVTTGTGN</sequence>
<keyword evidence="1" id="KW-0812">Transmembrane</keyword>
<keyword evidence="1" id="KW-1133">Transmembrane helix</keyword>
<name>K1YI26_9BACT</name>
<organism evidence="2">
    <name type="scientific">uncultured bacterium</name>
    <name type="common">gcode 4</name>
    <dbReference type="NCBI Taxonomy" id="1234023"/>
    <lineage>
        <taxon>Bacteria</taxon>
        <taxon>environmental samples</taxon>
    </lineage>
</organism>
<evidence type="ECO:0000313" key="2">
    <source>
        <dbReference type="EMBL" id="EKD25014.1"/>
    </source>
</evidence>
<comment type="caution">
    <text evidence="2">The sequence shown here is derived from an EMBL/GenBank/DDBJ whole genome shotgun (WGS) entry which is preliminary data.</text>
</comment>
<proteinExistence type="predicted"/>
<protein>
    <submittedName>
        <fullName evidence="2">Uncharacterized protein</fullName>
    </submittedName>
</protein>
<gene>
    <name evidence="2" type="ORF">ACD_80C00131G0017</name>
</gene>
<reference evidence="2" key="1">
    <citation type="journal article" date="2012" name="Science">
        <title>Fermentation, hydrogen, and sulfur metabolism in multiple uncultivated bacterial phyla.</title>
        <authorList>
            <person name="Wrighton K.C."/>
            <person name="Thomas B.C."/>
            <person name="Sharon I."/>
            <person name="Miller C.S."/>
            <person name="Castelle C.J."/>
            <person name="VerBerkmoes N.C."/>
            <person name="Wilkins M.J."/>
            <person name="Hettich R.L."/>
            <person name="Lipton M.S."/>
            <person name="Williams K.H."/>
            <person name="Long P.E."/>
            <person name="Banfield J.F."/>
        </authorList>
    </citation>
    <scope>NUCLEOTIDE SEQUENCE [LARGE SCALE GENOMIC DNA]</scope>
</reference>